<name>A0A1I6V899_9FLAO</name>
<reference evidence="1 2" key="1">
    <citation type="submission" date="2016-10" db="EMBL/GenBank/DDBJ databases">
        <authorList>
            <person name="de Groot N.N."/>
        </authorList>
    </citation>
    <scope>NUCLEOTIDE SEQUENCE [LARGE SCALE GENOMIC DNA]</scope>
    <source>
        <strain evidence="1 2">CGMCC 1.6114</strain>
    </source>
</reference>
<evidence type="ECO:0000313" key="1">
    <source>
        <dbReference type="EMBL" id="SFT09805.1"/>
    </source>
</evidence>
<sequence length="165" mass="18648">MKKIFYLLTMVSLAFVSCDGDPGPPGPPGQDGGLIVADAFEIEVDFTEANNFEIVEPYGFEVFPYDVVLTYILWEVDGTEIWRLIPQDVFFNDGVLTYNFDFTQEDVRIFLDGTIDLNSLGSEWTQNQVFRVVVVPADNVDASIDFSNYNNVIQALNIEDVRKLN</sequence>
<dbReference type="RefSeq" id="WP_038262174.1">
    <property type="nucleotide sequence ID" value="NZ_FPAG01000008.1"/>
</dbReference>
<dbReference type="EMBL" id="FPAG01000008">
    <property type="protein sequence ID" value="SFT09805.1"/>
    <property type="molecule type" value="Genomic_DNA"/>
</dbReference>
<protein>
    <submittedName>
        <fullName evidence="1">Uncharacterized protein</fullName>
    </submittedName>
</protein>
<accession>A0A1I6V899</accession>
<gene>
    <name evidence="1" type="ORF">SAMN04487906_2934</name>
</gene>
<organism evidence="1 2">
    <name type="scientific">Zhouia amylolytica</name>
    <dbReference type="NCBI Taxonomy" id="376730"/>
    <lineage>
        <taxon>Bacteria</taxon>
        <taxon>Pseudomonadati</taxon>
        <taxon>Bacteroidota</taxon>
        <taxon>Flavobacteriia</taxon>
        <taxon>Flavobacteriales</taxon>
        <taxon>Flavobacteriaceae</taxon>
        <taxon>Zhouia</taxon>
    </lineage>
</organism>
<dbReference type="Proteomes" id="UP000183209">
    <property type="component" value="Unassembled WGS sequence"/>
</dbReference>
<dbReference type="OrthoDB" id="1524444at2"/>
<evidence type="ECO:0000313" key="2">
    <source>
        <dbReference type="Proteomes" id="UP000183209"/>
    </source>
</evidence>
<proteinExistence type="predicted"/>
<dbReference type="AlphaFoldDB" id="A0A1I6V899"/>
<dbReference type="PROSITE" id="PS51257">
    <property type="entry name" value="PROKAR_LIPOPROTEIN"/>
    <property type="match status" value="1"/>
</dbReference>